<gene>
    <name evidence="1" type="ORF">CLUMA_CG021097</name>
</gene>
<reference evidence="1 2" key="1">
    <citation type="submission" date="2015-04" db="EMBL/GenBank/DDBJ databases">
        <authorList>
            <person name="Syromyatnikov M.Y."/>
            <person name="Popov V.N."/>
        </authorList>
    </citation>
    <scope>NUCLEOTIDE SEQUENCE [LARGE SCALE GENOMIC DNA]</scope>
</reference>
<organism evidence="1 2">
    <name type="scientific">Clunio marinus</name>
    <dbReference type="NCBI Taxonomy" id="568069"/>
    <lineage>
        <taxon>Eukaryota</taxon>
        <taxon>Metazoa</taxon>
        <taxon>Ecdysozoa</taxon>
        <taxon>Arthropoda</taxon>
        <taxon>Hexapoda</taxon>
        <taxon>Insecta</taxon>
        <taxon>Pterygota</taxon>
        <taxon>Neoptera</taxon>
        <taxon>Endopterygota</taxon>
        <taxon>Diptera</taxon>
        <taxon>Nematocera</taxon>
        <taxon>Chironomoidea</taxon>
        <taxon>Chironomidae</taxon>
        <taxon>Clunio</taxon>
    </lineage>
</organism>
<dbReference type="Proteomes" id="UP000183832">
    <property type="component" value="Unassembled WGS sequence"/>
</dbReference>
<proteinExistence type="predicted"/>
<protein>
    <submittedName>
        <fullName evidence="1">CLUMA_CG021097, isoform A</fullName>
    </submittedName>
</protein>
<sequence>MTFKTLIRIYEHISKLITYSRSDTNIELTISSTAIRNAIIVILEEEKQGLDQKSKMKLFGRFDFLYFPEISTNNI</sequence>
<name>A0A1J1J6U6_9DIPT</name>
<evidence type="ECO:0000313" key="2">
    <source>
        <dbReference type="Proteomes" id="UP000183832"/>
    </source>
</evidence>
<evidence type="ECO:0000313" key="1">
    <source>
        <dbReference type="EMBL" id="CRL08141.1"/>
    </source>
</evidence>
<dbReference type="AlphaFoldDB" id="A0A1J1J6U6"/>
<keyword evidence="2" id="KW-1185">Reference proteome</keyword>
<accession>A0A1J1J6U6</accession>
<dbReference type="EMBL" id="CVRI01000074">
    <property type="protein sequence ID" value="CRL08141.1"/>
    <property type="molecule type" value="Genomic_DNA"/>
</dbReference>